<sequence length="226" mass="25638">MLRYAPQPKSNNLARYEAVNRRLSISFERDPAEHVEVMLSAGRWHMTAPRPRYTWLVLAGAIASGLAIGLLMELYRRFALPLVLDAQMIPTLSVVLFQFLPFVILIAALVLGRSRYLDRLRRQSFETQLETGQFIDTDVYDNGIETTSGDVTVWMPWGTVRDVVVSCGRIEVLGDAFIAYLPERAFPNKEAFHRASVLLADLRLEAQVVPLFEQEEERENALDQAA</sequence>
<dbReference type="AlphaFoldDB" id="A0A937CNA4"/>
<keyword evidence="1" id="KW-0472">Membrane</keyword>
<protein>
    <recommendedName>
        <fullName evidence="4">YcxB-like protein domain-containing protein</fullName>
    </recommendedName>
</protein>
<evidence type="ECO:0008006" key="4">
    <source>
        <dbReference type="Google" id="ProtNLM"/>
    </source>
</evidence>
<proteinExistence type="predicted"/>
<comment type="caution">
    <text evidence="2">The sequence shown here is derived from an EMBL/GenBank/DDBJ whole genome shotgun (WGS) entry which is preliminary data.</text>
</comment>
<dbReference type="RefSeq" id="WP_201651724.1">
    <property type="nucleotide sequence ID" value="NZ_JAEQNC010000001.1"/>
</dbReference>
<dbReference type="EMBL" id="JAEQNC010000001">
    <property type="protein sequence ID" value="MBL0370492.1"/>
    <property type="molecule type" value="Genomic_DNA"/>
</dbReference>
<evidence type="ECO:0000313" key="2">
    <source>
        <dbReference type="EMBL" id="MBL0370492.1"/>
    </source>
</evidence>
<keyword evidence="3" id="KW-1185">Reference proteome</keyword>
<evidence type="ECO:0000313" key="3">
    <source>
        <dbReference type="Proteomes" id="UP000633219"/>
    </source>
</evidence>
<evidence type="ECO:0000256" key="1">
    <source>
        <dbReference type="SAM" id="Phobius"/>
    </source>
</evidence>
<name>A0A937CNA4_9HYPH</name>
<feature type="transmembrane region" description="Helical" evidence="1">
    <location>
        <begin position="53"/>
        <end position="72"/>
    </location>
</feature>
<reference evidence="2" key="1">
    <citation type="submission" date="2021-01" db="EMBL/GenBank/DDBJ databases">
        <title>Rhizobium sp. strain KVB221 16S ribosomal RNA gene Genome sequencing and assembly.</title>
        <authorList>
            <person name="Kang M."/>
        </authorList>
    </citation>
    <scope>NUCLEOTIDE SEQUENCE</scope>
    <source>
        <strain evidence="2">KVB221</strain>
    </source>
</reference>
<accession>A0A937CNA4</accession>
<keyword evidence="1" id="KW-0812">Transmembrane</keyword>
<dbReference type="Proteomes" id="UP000633219">
    <property type="component" value="Unassembled WGS sequence"/>
</dbReference>
<feature type="transmembrane region" description="Helical" evidence="1">
    <location>
        <begin position="92"/>
        <end position="112"/>
    </location>
</feature>
<gene>
    <name evidence="2" type="ORF">JJB09_00485</name>
</gene>
<organism evidence="2 3">
    <name type="scientific">Rhizobium setariae</name>
    <dbReference type="NCBI Taxonomy" id="2801340"/>
    <lineage>
        <taxon>Bacteria</taxon>
        <taxon>Pseudomonadati</taxon>
        <taxon>Pseudomonadota</taxon>
        <taxon>Alphaproteobacteria</taxon>
        <taxon>Hyphomicrobiales</taxon>
        <taxon>Rhizobiaceae</taxon>
        <taxon>Rhizobium/Agrobacterium group</taxon>
        <taxon>Rhizobium</taxon>
    </lineage>
</organism>
<keyword evidence="1" id="KW-1133">Transmembrane helix</keyword>